<name>A0A812TEH5_9DINO</name>
<feature type="transmembrane region" description="Helical" evidence="6">
    <location>
        <begin position="778"/>
        <end position="799"/>
    </location>
</feature>
<dbReference type="Proteomes" id="UP000601435">
    <property type="component" value="Unassembled WGS sequence"/>
</dbReference>
<feature type="compositionally biased region" description="Basic and acidic residues" evidence="5">
    <location>
        <begin position="246"/>
        <end position="257"/>
    </location>
</feature>
<dbReference type="InterPro" id="IPR001129">
    <property type="entry name" value="Membr-assoc_MAPEG"/>
</dbReference>
<dbReference type="SUPFAM" id="SSF161084">
    <property type="entry name" value="MAPEG domain-like"/>
    <property type="match status" value="1"/>
</dbReference>
<dbReference type="AlphaFoldDB" id="A0A812TEH5"/>
<sequence>MPDAPEEPSESPEPSGEVASGQHPCHDADGDITKSPKGEVELHRSFSAINEESGTAWGGGEEGLTIKVGLLGVDLENLREGCQRLACESEEIVQAIFERLGILHCRTSRIETALGLPPWQPPEDSDEAEMRTAQTDDENVDDAKGASLPRCLRGHALVPDEEGAEGPPKQCAFCKNRRPTQFRCSEGCYFHACQDCVLGAPEGAGAEADEAEGGVASAAKEDRSDTATVTKAPEEGTSRSPSNTSDESRCEKADDACCRPPQSRPQTPSTMMQEDSTDARLEVDSFGSETPDADLQEEAAKPPRPPRESTSGLKARLSALEAEVRELSIASESGVAKEAAAMAQEAAEACCTALHEDVSRLFAAFEAEVKASILQLQGQEPGEVRGIGTSAHEEVKKELAEFAEAMQQNFVSTSESLRQMLVEAQEEAEERLLGKANGMHQTVEGLHLRLEALEADLPRGRVRASNKGPGPRTVPAEGNAIEGLALGFSALVRSLGLSKGERVGLDWSWEEAGLRIEEAWAAKAREAWHLGLPPKPDLFDFLQSQVRAATSTTAPAPRLPDRREAARLTSRLASSPVSSGCGTLSFSPQSSAATEAKDLESETSPLQRSGSSGGIGLGPGPKAQPRVACPSRGRAARGADMAWAERGDPVYAESRRGTAMAFSIPDDYGYVVLAHCMSWVSNMYLTINVVKARKQYGIKYPALYAPDGHPHAESFNSVQRAHQNTLENWAPVQILMAFNGILYPKFAASCGMIWAFGRIVYGYGYAKGGPDGRMVGGLLSHLGDLPLLIGGFVTAFGMITA</sequence>
<keyword evidence="4 6" id="KW-0472">Membrane</keyword>
<evidence type="ECO:0000256" key="3">
    <source>
        <dbReference type="ARBA" id="ARBA00022989"/>
    </source>
</evidence>
<dbReference type="EMBL" id="CAJNJA010023919">
    <property type="protein sequence ID" value="CAE7518664.1"/>
    <property type="molecule type" value="Genomic_DNA"/>
</dbReference>
<comment type="subcellular location">
    <subcellularLocation>
        <location evidence="1">Membrane</location>
        <topology evidence="1">Multi-pass membrane protein</topology>
    </subcellularLocation>
</comment>
<dbReference type="OrthoDB" id="410651at2759"/>
<feature type="region of interest" description="Disordered" evidence="5">
    <location>
        <begin position="569"/>
        <end position="640"/>
    </location>
</feature>
<evidence type="ECO:0000256" key="1">
    <source>
        <dbReference type="ARBA" id="ARBA00004141"/>
    </source>
</evidence>
<comment type="caution">
    <text evidence="7">The sequence shown here is derived from an EMBL/GenBank/DDBJ whole genome shotgun (WGS) entry which is preliminary data.</text>
</comment>
<evidence type="ECO:0000313" key="8">
    <source>
        <dbReference type="Proteomes" id="UP000601435"/>
    </source>
</evidence>
<evidence type="ECO:0000256" key="5">
    <source>
        <dbReference type="SAM" id="MobiDB-lite"/>
    </source>
</evidence>
<feature type="compositionally biased region" description="Polar residues" evidence="5">
    <location>
        <begin position="571"/>
        <end position="593"/>
    </location>
</feature>
<keyword evidence="2 6" id="KW-0812">Transmembrane</keyword>
<proteinExistence type="predicted"/>
<dbReference type="PANTHER" id="PTHR10250:SF26">
    <property type="entry name" value="GLUTATHIONE S-TRANSFERASE 3, MITOCHONDRIAL"/>
    <property type="match status" value="1"/>
</dbReference>
<gene>
    <name evidence="7" type="primary">Mgst3</name>
    <name evidence="7" type="ORF">SNEC2469_LOCUS14826</name>
</gene>
<dbReference type="GO" id="GO:0006691">
    <property type="term" value="P:leukotriene metabolic process"/>
    <property type="evidence" value="ECO:0007669"/>
    <property type="project" value="UniProtKB-ARBA"/>
</dbReference>
<feature type="region of interest" description="Disordered" evidence="5">
    <location>
        <begin position="207"/>
        <end position="313"/>
    </location>
</feature>
<evidence type="ECO:0000256" key="2">
    <source>
        <dbReference type="ARBA" id="ARBA00022692"/>
    </source>
</evidence>
<dbReference type="InterPro" id="IPR023352">
    <property type="entry name" value="MAPEG-like_dom_sf"/>
</dbReference>
<feature type="region of interest" description="Disordered" evidence="5">
    <location>
        <begin position="1"/>
        <end position="36"/>
    </location>
</feature>
<dbReference type="Gene3D" id="1.20.120.550">
    <property type="entry name" value="Membrane associated eicosanoid/glutathione metabolism-like domain"/>
    <property type="match status" value="1"/>
</dbReference>
<dbReference type="GO" id="GO:0004602">
    <property type="term" value="F:glutathione peroxidase activity"/>
    <property type="evidence" value="ECO:0007669"/>
    <property type="project" value="TreeGrafter"/>
</dbReference>
<feature type="compositionally biased region" description="Polar residues" evidence="5">
    <location>
        <begin position="264"/>
        <end position="274"/>
    </location>
</feature>
<dbReference type="PANTHER" id="PTHR10250">
    <property type="entry name" value="MICROSOMAL GLUTATHIONE S-TRANSFERASE"/>
    <property type="match status" value="1"/>
</dbReference>
<evidence type="ECO:0000256" key="6">
    <source>
        <dbReference type="SAM" id="Phobius"/>
    </source>
</evidence>
<feature type="transmembrane region" description="Helical" evidence="6">
    <location>
        <begin position="668"/>
        <end position="690"/>
    </location>
</feature>
<evidence type="ECO:0000313" key="7">
    <source>
        <dbReference type="EMBL" id="CAE7518664.1"/>
    </source>
</evidence>
<protein>
    <submittedName>
        <fullName evidence="7">Mgst3 protein</fullName>
    </submittedName>
</protein>
<dbReference type="Pfam" id="PF01124">
    <property type="entry name" value="MAPEG"/>
    <property type="match status" value="1"/>
</dbReference>
<dbReference type="GO" id="GO:0016020">
    <property type="term" value="C:membrane"/>
    <property type="evidence" value="ECO:0007669"/>
    <property type="project" value="UniProtKB-SubCell"/>
</dbReference>
<dbReference type="GO" id="GO:0005635">
    <property type="term" value="C:nuclear envelope"/>
    <property type="evidence" value="ECO:0007669"/>
    <property type="project" value="TreeGrafter"/>
</dbReference>
<reference evidence="7" key="1">
    <citation type="submission" date="2021-02" db="EMBL/GenBank/DDBJ databases">
        <authorList>
            <person name="Dougan E. K."/>
            <person name="Rhodes N."/>
            <person name="Thang M."/>
            <person name="Chan C."/>
        </authorList>
    </citation>
    <scope>NUCLEOTIDE SEQUENCE</scope>
</reference>
<dbReference type="GO" id="GO:0004364">
    <property type="term" value="F:glutathione transferase activity"/>
    <property type="evidence" value="ECO:0007669"/>
    <property type="project" value="TreeGrafter"/>
</dbReference>
<keyword evidence="8" id="KW-1185">Reference proteome</keyword>
<accession>A0A812TEH5</accession>
<organism evidence="7 8">
    <name type="scientific">Symbiodinium necroappetens</name>
    <dbReference type="NCBI Taxonomy" id="1628268"/>
    <lineage>
        <taxon>Eukaryota</taxon>
        <taxon>Sar</taxon>
        <taxon>Alveolata</taxon>
        <taxon>Dinophyceae</taxon>
        <taxon>Suessiales</taxon>
        <taxon>Symbiodiniaceae</taxon>
        <taxon>Symbiodinium</taxon>
    </lineage>
</organism>
<feature type="region of interest" description="Disordered" evidence="5">
    <location>
        <begin position="115"/>
        <end position="145"/>
    </location>
</feature>
<feature type="compositionally biased region" description="Basic and acidic residues" evidence="5">
    <location>
        <begin position="298"/>
        <end position="307"/>
    </location>
</feature>
<dbReference type="InterPro" id="IPR050997">
    <property type="entry name" value="MAPEG"/>
</dbReference>
<feature type="transmembrane region" description="Helical" evidence="6">
    <location>
        <begin position="746"/>
        <end position="766"/>
    </location>
</feature>
<feature type="compositionally biased region" description="Acidic residues" evidence="5">
    <location>
        <begin position="1"/>
        <end position="10"/>
    </location>
</feature>
<dbReference type="GO" id="GO:0005783">
    <property type="term" value="C:endoplasmic reticulum"/>
    <property type="evidence" value="ECO:0007669"/>
    <property type="project" value="TreeGrafter"/>
</dbReference>
<feature type="compositionally biased region" description="Basic and acidic residues" evidence="5">
    <location>
        <begin position="24"/>
        <end position="36"/>
    </location>
</feature>
<evidence type="ECO:0000256" key="4">
    <source>
        <dbReference type="ARBA" id="ARBA00023136"/>
    </source>
</evidence>
<keyword evidence="3 6" id="KW-1133">Transmembrane helix</keyword>